<protein>
    <submittedName>
        <fullName evidence="2">Uncharacterized protein</fullName>
    </submittedName>
</protein>
<organism evidence="2 3">
    <name type="scientific">Ridgeia piscesae</name>
    <name type="common">Tubeworm</name>
    <dbReference type="NCBI Taxonomy" id="27915"/>
    <lineage>
        <taxon>Eukaryota</taxon>
        <taxon>Metazoa</taxon>
        <taxon>Spiralia</taxon>
        <taxon>Lophotrochozoa</taxon>
        <taxon>Annelida</taxon>
        <taxon>Polychaeta</taxon>
        <taxon>Sedentaria</taxon>
        <taxon>Canalipalpata</taxon>
        <taxon>Sabellida</taxon>
        <taxon>Siboglinidae</taxon>
        <taxon>Ridgeia</taxon>
    </lineage>
</organism>
<reference evidence="2" key="1">
    <citation type="journal article" date="2023" name="Mol. Biol. Evol.">
        <title>Third-Generation Sequencing Reveals the Adaptive Role of the Epigenome in Three Deep-Sea Polychaetes.</title>
        <authorList>
            <person name="Perez M."/>
            <person name="Aroh O."/>
            <person name="Sun Y."/>
            <person name="Lan Y."/>
            <person name="Juniper S.K."/>
            <person name="Young C.R."/>
            <person name="Angers B."/>
            <person name="Qian P.Y."/>
        </authorList>
    </citation>
    <scope>NUCLEOTIDE SEQUENCE</scope>
    <source>
        <strain evidence="2">R07B-5</strain>
    </source>
</reference>
<dbReference type="AlphaFoldDB" id="A0AAD9J876"/>
<proteinExistence type="predicted"/>
<keyword evidence="3" id="KW-1185">Reference proteome</keyword>
<dbReference type="EMBL" id="JAODUO010003205">
    <property type="protein sequence ID" value="KAK2148422.1"/>
    <property type="molecule type" value="Genomic_DNA"/>
</dbReference>
<comment type="caution">
    <text evidence="2">The sequence shown here is derived from an EMBL/GenBank/DDBJ whole genome shotgun (WGS) entry which is preliminary data.</text>
</comment>
<evidence type="ECO:0000313" key="2">
    <source>
        <dbReference type="EMBL" id="KAK2148422.1"/>
    </source>
</evidence>
<evidence type="ECO:0000313" key="3">
    <source>
        <dbReference type="Proteomes" id="UP001209878"/>
    </source>
</evidence>
<gene>
    <name evidence="2" type="ORF">NP493_3222g00000</name>
</gene>
<dbReference type="Proteomes" id="UP001209878">
    <property type="component" value="Unassembled WGS sequence"/>
</dbReference>
<evidence type="ECO:0000256" key="1">
    <source>
        <dbReference type="SAM" id="MobiDB-lite"/>
    </source>
</evidence>
<accession>A0AAD9J876</accession>
<sequence length="298" mass="33466">MSKTPTVTRRVLSADTGDSPRRRPSSANQLTVGAGSPWALHRSARLPSSVNACDTDRFLGGAHVMFLPKIADDFMSTSKGVLQRMSPSTVSACWVNHALNQRSSQLQWSVLPERKRDLSREKTGARLSGSVLMLLLVTCNWLRRARPSKKLPLRFKKSVLPSRSERTFFRLGSRLKSMAPTGLPSNARSSALTCCRKATSEMPLSLRLRWSKVKPLNRSGLRVSGRRLPRRMSSSRLPWSERRASRLSSDRLLLYRYRRLTLAPSNAFDDMFFSSGFCSIDNFCRSAPLNAKSSTTRM</sequence>
<name>A0AAD9J876_RIDPI</name>
<feature type="region of interest" description="Disordered" evidence="1">
    <location>
        <begin position="1"/>
        <end position="33"/>
    </location>
</feature>